<reference evidence="1 2" key="1">
    <citation type="journal article" date="2014" name="PLoS ONE">
        <title>Genome Sequence of Candidatus Nitrososphaera evergladensis from Group I.1b Enriched from Everglades Soil Reveals Novel Genomic Features of the Ammonia-Oxidizing Archaea.</title>
        <authorList>
            <person name="Zhalnina K.V."/>
            <person name="Dias R."/>
            <person name="Leonard M.T."/>
            <person name="Dorr de Quadros P."/>
            <person name="Camargo F.A."/>
            <person name="Drew J.C."/>
            <person name="Farmerie W.G."/>
            <person name="Daroub S.H."/>
            <person name="Triplett E.W."/>
        </authorList>
    </citation>
    <scope>NUCLEOTIDE SEQUENCE [LARGE SCALE GENOMIC DNA]</scope>
    <source>
        <strain evidence="1 2">SR1</strain>
    </source>
</reference>
<organism evidence="1 2">
    <name type="scientific">Candidatus Nitrososphaera evergladensis SR1</name>
    <dbReference type="NCBI Taxonomy" id="1459636"/>
    <lineage>
        <taxon>Archaea</taxon>
        <taxon>Nitrososphaerota</taxon>
        <taxon>Nitrososphaeria</taxon>
        <taxon>Nitrososphaerales</taxon>
        <taxon>Nitrososphaeraceae</taxon>
        <taxon>Nitrososphaera</taxon>
    </lineage>
</organism>
<dbReference type="RefSeq" id="WP_148701575.1">
    <property type="nucleotide sequence ID" value="NZ_CP007174.1"/>
</dbReference>
<dbReference type="STRING" id="1459636.NTE_03089"/>
<proteinExistence type="predicted"/>
<gene>
    <name evidence="1" type="ORF">NTE_03089</name>
</gene>
<dbReference type="KEGG" id="nev:NTE_03089"/>
<dbReference type="GeneID" id="41598751"/>
<evidence type="ECO:0000313" key="1">
    <source>
        <dbReference type="EMBL" id="AIF85123.1"/>
    </source>
</evidence>
<protein>
    <submittedName>
        <fullName evidence="1">Uncharacterized protein</fullName>
    </submittedName>
</protein>
<evidence type="ECO:0000313" key="2">
    <source>
        <dbReference type="Proteomes" id="UP000028194"/>
    </source>
</evidence>
<sequence>MPDNNNNNKKTVKFHGQEVEDVVVLYLQQVRDKPGTTAIEEFDAERDPQVCETINVQVVSEFVTITFYKDEKANSIVRRELIPTYRVEHIWVRDLQI</sequence>
<dbReference type="AlphaFoldDB" id="A0A075MVD1"/>
<dbReference type="Proteomes" id="UP000028194">
    <property type="component" value="Chromosome"/>
</dbReference>
<dbReference type="HOGENOM" id="CLU_2340015_0_0_2"/>
<keyword evidence="2" id="KW-1185">Reference proteome</keyword>
<accession>A0A075MVD1</accession>
<dbReference type="OrthoDB" id="10196at2157"/>
<dbReference type="EMBL" id="CP007174">
    <property type="protein sequence ID" value="AIF85123.1"/>
    <property type="molecule type" value="Genomic_DNA"/>
</dbReference>
<name>A0A075MVD1_9ARCH</name>